<dbReference type="SUPFAM" id="SSF47336">
    <property type="entry name" value="ACP-like"/>
    <property type="match status" value="1"/>
</dbReference>
<sequence length="83" mass="9164">MNNVRETLSGLWLDALTSSTEGRVEGHERFFERGGDSFRAIKLFMEIEEKLAVKLDPTEFMGALAEDDFNGLVRLVGAPDCGG</sequence>
<dbReference type="PROSITE" id="PS50075">
    <property type="entry name" value="CARRIER"/>
    <property type="match status" value="1"/>
</dbReference>
<dbReference type="Gene3D" id="1.10.1200.10">
    <property type="entry name" value="ACP-like"/>
    <property type="match status" value="1"/>
</dbReference>
<evidence type="ECO:0000259" key="1">
    <source>
        <dbReference type="PROSITE" id="PS50075"/>
    </source>
</evidence>
<dbReference type="InterPro" id="IPR009081">
    <property type="entry name" value="PP-bd_ACP"/>
</dbReference>
<organism evidence="2 3">
    <name type="scientific">Saccharothrix ecbatanensis</name>
    <dbReference type="NCBI Taxonomy" id="1105145"/>
    <lineage>
        <taxon>Bacteria</taxon>
        <taxon>Bacillati</taxon>
        <taxon>Actinomycetota</taxon>
        <taxon>Actinomycetes</taxon>
        <taxon>Pseudonocardiales</taxon>
        <taxon>Pseudonocardiaceae</taxon>
        <taxon>Saccharothrix</taxon>
    </lineage>
</organism>
<dbReference type="RefSeq" id="WP_184918345.1">
    <property type="nucleotide sequence ID" value="NZ_JACHMO010000001.1"/>
</dbReference>
<name>A0A7W9HHB6_9PSEU</name>
<evidence type="ECO:0000313" key="2">
    <source>
        <dbReference type="EMBL" id="MBB5801939.1"/>
    </source>
</evidence>
<keyword evidence="3" id="KW-1185">Reference proteome</keyword>
<feature type="domain" description="Carrier" evidence="1">
    <location>
        <begin position="1"/>
        <end position="80"/>
    </location>
</feature>
<accession>A0A7W9HHB6</accession>
<gene>
    <name evidence="2" type="ORF">F4560_001707</name>
</gene>
<dbReference type="AlphaFoldDB" id="A0A7W9HHB6"/>
<protein>
    <submittedName>
        <fullName evidence="2">Acyl carrier protein</fullName>
    </submittedName>
</protein>
<dbReference type="EMBL" id="JACHMO010000001">
    <property type="protein sequence ID" value="MBB5801939.1"/>
    <property type="molecule type" value="Genomic_DNA"/>
</dbReference>
<proteinExistence type="predicted"/>
<dbReference type="Proteomes" id="UP000552097">
    <property type="component" value="Unassembled WGS sequence"/>
</dbReference>
<dbReference type="Pfam" id="PF00550">
    <property type="entry name" value="PP-binding"/>
    <property type="match status" value="1"/>
</dbReference>
<comment type="caution">
    <text evidence="2">The sequence shown here is derived from an EMBL/GenBank/DDBJ whole genome shotgun (WGS) entry which is preliminary data.</text>
</comment>
<dbReference type="InterPro" id="IPR036736">
    <property type="entry name" value="ACP-like_sf"/>
</dbReference>
<reference evidence="2 3" key="1">
    <citation type="submission" date="2020-08" db="EMBL/GenBank/DDBJ databases">
        <title>Sequencing the genomes of 1000 actinobacteria strains.</title>
        <authorList>
            <person name="Klenk H.-P."/>
        </authorList>
    </citation>
    <scope>NUCLEOTIDE SEQUENCE [LARGE SCALE GENOMIC DNA]</scope>
    <source>
        <strain evidence="2 3">DSM 45486</strain>
    </source>
</reference>
<evidence type="ECO:0000313" key="3">
    <source>
        <dbReference type="Proteomes" id="UP000552097"/>
    </source>
</evidence>